<feature type="non-terminal residue" evidence="2">
    <location>
        <position position="34"/>
    </location>
</feature>
<feature type="region of interest" description="Disordered" evidence="1">
    <location>
        <begin position="1"/>
        <end position="34"/>
    </location>
</feature>
<evidence type="ECO:0000313" key="2">
    <source>
        <dbReference type="EMBL" id="CAA9428780.1"/>
    </source>
</evidence>
<protein>
    <submittedName>
        <fullName evidence="2">Uncharacterized protein</fullName>
    </submittedName>
</protein>
<sequence length="34" mass="3423">WKEEKNGEGKSGGRVGSDGSPSGATGWGSTWRGG</sequence>
<reference evidence="2" key="1">
    <citation type="submission" date="2020-02" db="EMBL/GenBank/DDBJ databases">
        <authorList>
            <person name="Meier V. D."/>
        </authorList>
    </citation>
    <scope>NUCLEOTIDE SEQUENCE</scope>
    <source>
        <strain evidence="2">AVDCRST_MAG55</strain>
    </source>
</reference>
<evidence type="ECO:0000256" key="1">
    <source>
        <dbReference type="SAM" id="MobiDB-lite"/>
    </source>
</evidence>
<accession>A0A6J4PXP3</accession>
<dbReference type="AlphaFoldDB" id="A0A6J4PXP3"/>
<feature type="non-terminal residue" evidence="2">
    <location>
        <position position="1"/>
    </location>
</feature>
<dbReference type="EMBL" id="CADCUZ010000120">
    <property type="protein sequence ID" value="CAA9428780.1"/>
    <property type="molecule type" value="Genomic_DNA"/>
</dbReference>
<proteinExistence type="predicted"/>
<name>A0A6J4PXP3_9ACTN</name>
<organism evidence="2">
    <name type="scientific">uncultured Rubrobacteraceae bacterium</name>
    <dbReference type="NCBI Taxonomy" id="349277"/>
    <lineage>
        <taxon>Bacteria</taxon>
        <taxon>Bacillati</taxon>
        <taxon>Actinomycetota</taxon>
        <taxon>Rubrobacteria</taxon>
        <taxon>Rubrobacterales</taxon>
        <taxon>Rubrobacteraceae</taxon>
        <taxon>environmental samples</taxon>
    </lineage>
</organism>
<gene>
    <name evidence="2" type="ORF">AVDCRST_MAG55-2503</name>
</gene>